<name>A0A4R2QU16_9PSEU</name>
<dbReference type="EMBL" id="SLXQ01000004">
    <property type="protein sequence ID" value="TCP53443.1"/>
    <property type="molecule type" value="Genomic_DNA"/>
</dbReference>
<sequence length="248" mass="27674">MSGTNRKGLGMFSEVHAGVYDTLYRARGKDRSDESKLVTEWIRKIKPDTRSVLDVGCGTGAHLGPLNETFEHVEGLDLAEPMLAIARKQLDPTIQLHHGDMCDFTLQRSFDALICMFCSIAYAGDLARIRTAIANMAEHLNPGGVLIVEPWWFTDKFLDGYVNGDTWRDDDGRVISRTSHSVREGDHTKMTVLFVIADADGIRHYWEPEQLTLCTREDYLAAFVDAGLDVEYHEGAPGGRGLFVAVKK</sequence>
<dbReference type="PANTHER" id="PTHR43464">
    <property type="entry name" value="METHYLTRANSFERASE"/>
    <property type="match status" value="1"/>
</dbReference>
<reference evidence="5 6" key="1">
    <citation type="submission" date="2019-03" db="EMBL/GenBank/DDBJ databases">
        <title>Genomic Encyclopedia of Type Strains, Phase IV (KMG-IV): sequencing the most valuable type-strain genomes for metagenomic binning, comparative biology and taxonomic classification.</title>
        <authorList>
            <person name="Goeker M."/>
        </authorList>
    </citation>
    <scope>NUCLEOTIDE SEQUENCE [LARGE SCALE GENOMIC DNA]</scope>
    <source>
        <strain evidence="5 6">DSM 45765</strain>
    </source>
</reference>
<proteinExistence type="predicted"/>
<dbReference type="AlphaFoldDB" id="A0A4R2QU16"/>
<dbReference type="Gene3D" id="3.40.50.150">
    <property type="entry name" value="Vaccinia Virus protein VP39"/>
    <property type="match status" value="1"/>
</dbReference>
<keyword evidence="6" id="KW-1185">Reference proteome</keyword>
<dbReference type="SUPFAM" id="SSF53335">
    <property type="entry name" value="S-adenosyl-L-methionine-dependent methyltransferases"/>
    <property type="match status" value="1"/>
</dbReference>
<keyword evidence="2 5" id="KW-0808">Transferase</keyword>
<organism evidence="5 6">
    <name type="scientific">Tamaricihabitans halophyticus</name>
    <dbReference type="NCBI Taxonomy" id="1262583"/>
    <lineage>
        <taxon>Bacteria</taxon>
        <taxon>Bacillati</taxon>
        <taxon>Actinomycetota</taxon>
        <taxon>Actinomycetes</taxon>
        <taxon>Pseudonocardiales</taxon>
        <taxon>Pseudonocardiaceae</taxon>
        <taxon>Tamaricihabitans</taxon>
    </lineage>
</organism>
<evidence type="ECO:0000313" key="6">
    <source>
        <dbReference type="Proteomes" id="UP000294911"/>
    </source>
</evidence>
<keyword evidence="1 5" id="KW-0489">Methyltransferase</keyword>
<dbReference type="InterPro" id="IPR041698">
    <property type="entry name" value="Methyltransf_25"/>
</dbReference>
<dbReference type="Proteomes" id="UP000294911">
    <property type="component" value="Unassembled WGS sequence"/>
</dbReference>
<evidence type="ECO:0000256" key="3">
    <source>
        <dbReference type="ARBA" id="ARBA00022691"/>
    </source>
</evidence>
<gene>
    <name evidence="5" type="ORF">EV191_10410</name>
</gene>
<dbReference type="PANTHER" id="PTHR43464:SF19">
    <property type="entry name" value="UBIQUINONE BIOSYNTHESIS O-METHYLTRANSFERASE, MITOCHONDRIAL"/>
    <property type="match status" value="1"/>
</dbReference>
<accession>A0A4R2QU16</accession>
<dbReference type="GO" id="GO:0008168">
    <property type="term" value="F:methyltransferase activity"/>
    <property type="evidence" value="ECO:0007669"/>
    <property type="project" value="UniProtKB-KW"/>
</dbReference>
<dbReference type="Gene3D" id="2.20.130.10">
    <property type="entry name" value="CAC2371-like domains"/>
    <property type="match status" value="1"/>
</dbReference>
<dbReference type="CDD" id="cd02440">
    <property type="entry name" value="AdoMet_MTases"/>
    <property type="match status" value="1"/>
</dbReference>
<evidence type="ECO:0000256" key="1">
    <source>
        <dbReference type="ARBA" id="ARBA00022603"/>
    </source>
</evidence>
<comment type="caution">
    <text evidence="5">The sequence shown here is derived from an EMBL/GenBank/DDBJ whole genome shotgun (WGS) entry which is preliminary data.</text>
</comment>
<dbReference type="InterPro" id="IPR029063">
    <property type="entry name" value="SAM-dependent_MTases_sf"/>
</dbReference>
<evidence type="ECO:0000256" key="2">
    <source>
        <dbReference type="ARBA" id="ARBA00022679"/>
    </source>
</evidence>
<protein>
    <submittedName>
        <fullName evidence="5">dTDP-3-amino-3,4, 6-trideoxy-alpha-D-glucopyranose N,N-dimethyltransferase/N-dimethyltransferase</fullName>
    </submittedName>
</protein>
<feature type="domain" description="Methyltransferase" evidence="4">
    <location>
        <begin position="52"/>
        <end position="144"/>
    </location>
</feature>
<evidence type="ECO:0000259" key="4">
    <source>
        <dbReference type="Pfam" id="PF13649"/>
    </source>
</evidence>
<dbReference type="Pfam" id="PF13649">
    <property type="entry name" value="Methyltransf_25"/>
    <property type="match status" value="1"/>
</dbReference>
<dbReference type="RefSeq" id="WP_243658922.1">
    <property type="nucleotide sequence ID" value="NZ_SLXQ01000004.1"/>
</dbReference>
<keyword evidence="3" id="KW-0949">S-adenosyl-L-methionine</keyword>
<dbReference type="GO" id="GO:0032259">
    <property type="term" value="P:methylation"/>
    <property type="evidence" value="ECO:0007669"/>
    <property type="project" value="UniProtKB-KW"/>
</dbReference>
<evidence type="ECO:0000313" key="5">
    <source>
        <dbReference type="EMBL" id="TCP53443.1"/>
    </source>
</evidence>